<dbReference type="PhylomeDB" id="B3RYP7"/>
<dbReference type="InterPro" id="IPR001660">
    <property type="entry name" value="SAM"/>
</dbReference>
<evidence type="ECO:0008006" key="6">
    <source>
        <dbReference type="Google" id="ProtNLM"/>
    </source>
</evidence>
<dbReference type="PROSITE" id="PS50106">
    <property type="entry name" value="PDZ"/>
    <property type="match status" value="1"/>
</dbReference>
<evidence type="ECO:0000313" key="5">
    <source>
        <dbReference type="Proteomes" id="UP000009022"/>
    </source>
</evidence>
<dbReference type="InParanoid" id="B3RYP7"/>
<dbReference type="FunCoup" id="B3RYP7">
    <property type="interactions" value="83"/>
</dbReference>
<name>B3RYP7_TRIAD</name>
<dbReference type="RefSeq" id="XP_002112970.1">
    <property type="nucleotide sequence ID" value="XM_002112934.1"/>
</dbReference>
<dbReference type="SUPFAM" id="SSF47769">
    <property type="entry name" value="SAM/Pointed domain"/>
    <property type="match status" value="1"/>
</dbReference>
<dbReference type="InterPro" id="IPR051566">
    <property type="entry name" value="CNKSR"/>
</dbReference>
<gene>
    <name evidence="4" type="ORF">TRIADDRAFT_56632</name>
</gene>
<evidence type="ECO:0000259" key="2">
    <source>
        <dbReference type="PROSITE" id="PS50105"/>
    </source>
</evidence>
<evidence type="ECO:0000313" key="4">
    <source>
        <dbReference type="EMBL" id="EDV25080.1"/>
    </source>
</evidence>
<dbReference type="HOGENOM" id="CLU_585729_0_0_1"/>
<sequence length="467" mass="52929">MFGDFRSVYLWSSADVVDWLKGIDDTENVSSFLACFQDDIDGERLLELNHHDLINMQYVSGNNDEHSVTYINKTYTYTCVIGFVTIFSFIDRKLQSSSYDIKINSFIKHPALHFLKLTKASRQLAFILNSPPFSTLRGYHGLNRLAKRFADELVWCTNSSCQEASTICNKIMDETKDYSLLTYPTNLKRAIINKNDDILGVKLVPSISGTFIIESIKPDSPAYNSELEEGDEVFQINEQNVAGWQEVNVVKLIKSYPVLKVYVIQKQSLINDKALPENCNLRTSISHSQLQDAVKIKKDVISKCASQDNLAHLSNGEDNYADQFGNNPRIRRQMSLGAAVEGLSMDRYSSPERELRKRSLIIAEQKSLDMDDYEFADVVESPPLIGMDHKEFASIGEKNSSVPVRSNSSPGKNRKGFTGIKQRTGHRRDSAVFGRRNKDRSFSAISENELLHKVNKYRGGDYSYNCD</sequence>
<dbReference type="Gene3D" id="2.30.42.10">
    <property type="match status" value="1"/>
</dbReference>
<dbReference type="Gene3D" id="1.10.150.50">
    <property type="entry name" value="Transcription Factor, Ets-1"/>
    <property type="match status" value="1"/>
</dbReference>
<keyword evidence="5" id="KW-1185">Reference proteome</keyword>
<dbReference type="eggNOG" id="KOG1738">
    <property type="taxonomic scope" value="Eukaryota"/>
</dbReference>
<dbReference type="GeneID" id="6754183"/>
<dbReference type="Pfam" id="PF00595">
    <property type="entry name" value="PDZ"/>
    <property type="match status" value="1"/>
</dbReference>
<dbReference type="PANTHER" id="PTHR12844">
    <property type="entry name" value="CONNECTOR ENCHANCER OF KINASE SUPPRESSOR OF RAS"/>
    <property type="match status" value="1"/>
</dbReference>
<feature type="domain" description="SAM" evidence="2">
    <location>
        <begin position="11"/>
        <end position="56"/>
    </location>
</feature>
<dbReference type="PANTHER" id="PTHR12844:SF42">
    <property type="entry name" value="CONNECTOR ENHANCER OF KSR PROTEIN CNK"/>
    <property type="match status" value="1"/>
</dbReference>
<protein>
    <recommendedName>
        <fullName evidence="6">PDZ domain-containing protein</fullName>
    </recommendedName>
</protein>
<proteinExistence type="predicted"/>
<dbReference type="OrthoDB" id="74412at2759"/>
<dbReference type="STRING" id="10228.B3RYP7"/>
<feature type="compositionally biased region" description="Low complexity" evidence="1">
    <location>
        <begin position="399"/>
        <end position="410"/>
    </location>
</feature>
<dbReference type="InterPro" id="IPR013761">
    <property type="entry name" value="SAM/pointed_sf"/>
</dbReference>
<dbReference type="SUPFAM" id="SSF50156">
    <property type="entry name" value="PDZ domain-like"/>
    <property type="match status" value="1"/>
</dbReference>
<organism evidence="4 5">
    <name type="scientific">Trichoplax adhaerens</name>
    <name type="common">Trichoplax reptans</name>
    <dbReference type="NCBI Taxonomy" id="10228"/>
    <lineage>
        <taxon>Eukaryota</taxon>
        <taxon>Metazoa</taxon>
        <taxon>Placozoa</taxon>
        <taxon>Uniplacotomia</taxon>
        <taxon>Trichoplacea</taxon>
        <taxon>Trichoplacidae</taxon>
        <taxon>Trichoplax</taxon>
    </lineage>
</organism>
<feature type="region of interest" description="Disordered" evidence="1">
    <location>
        <begin position="398"/>
        <end position="431"/>
    </location>
</feature>
<feature type="domain" description="PDZ" evidence="3">
    <location>
        <begin position="184"/>
        <end position="268"/>
    </location>
</feature>
<dbReference type="EMBL" id="DS985245">
    <property type="protein sequence ID" value="EDV25080.1"/>
    <property type="molecule type" value="Genomic_DNA"/>
</dbReference>
<evidence type="ECO:0000256" key="1">
    <source>
        <dbReference type="SAM" id="MobiDB-lite"/>
    </source>
</evidence>
<reference evidence="4 5" key="1">
    <citation type="journal article" date="2008" name="Nature">
        <title>The Trichoplax genome and the nature of placozoans.</title>
        <authorList>
            <person name="Srivastava M."/>
            <person name="Begovic E."/>
            <person name="Chapman J."/>
            <person name="Putnam N.H."/>
            <person name="Hellsten U."/>
            <person name="Kawashima T."/>
            <person name="Kuo A."/>
            <person name="Mitros T."/>
            <person name="Salamov A."/>
            <person name="Carpenter M.L."/>
            <person name="Signorovitch A.Y."/>
            <person name="Moreno M.A."/>
            <person name="Kamm K."/>
            <person name="Grimwood J."/>
            <person name="Schmutz J."/>
            <person name="Shapiro H."/>
            <person name="Grigoriev I.V."/>
            <person name="Buss L.W."/>
            <person name="Schierwater B."/>
            <person name="Dellaporta S.L."/>
            <person name="Rokhsar D.S."/>
        </authorList>
    </citation>
    <scope>NUCLEOTIDE SEQUENCE [LARGE SCALE GENOMIC DNA]</scope>
    <source>
        <strain evidence="4 5">Grell-BS-1999</strain>
    </source>
</reference>
<dbReference type="AlphaFoldDB" id="B3RYP7"/>
<dbReference type="Proteomes" id="UP000009022">
    <property type="component" value="Unassembled WGS sequence"/>
</dbReference>
<dbReference type="InterPro" id="IPR036034">
    <property type="entry name" value="PDZ_sf"/>
</dbReference>
<dbReference type="CTD" id="6754183"/>
<accession>B3RYP7</accession>
<dbReference type="InterPro" id="IPR001478">
    <property type="entry name" value="PDZ"/>
</dbReference>
<evidence type="ECO:0000259" key="3">
    <source>
        <dbReference type="PROSITE" id="PS50106"/>
    </source>
</evidence>
<dbReference type="KEGG" id="tad:TRIADDRAFT_56632"/>
<dbReference type="PROSITE" id="PS50105">
    <property type="entry name" value="SAM_DOMAIN"/>
    <property type="match status" value="1"/>
</dbReference>
<dbReference type="SMART" id="SM00228">
    <property type="entry name" value="PDZ"/>
    <property type="match status" value="1"/>
</dbReference>